<feature type="region of interest" description="Disordered" evidence="1">
    <location>
        <begin position="177"/>
        <end position="204"/>
    </location>
</feature>
<keyword evidence="3" id="KW-1185">Reference proteome</keyword>
<sequence length="252" mass="27874">MNEPAILDHSDGNTKTVYDSCDFEDSLAQAVSAPNNAKFDNSFGEWTHFAEEDRWNQHHQCSTPGQSAPLNQSHLETSEQSESAKEKIIESPCPWQIFHNSFPMVNTSEDATTGEVEPLLQLFQKSSEPPPLGSVALCDAASLWSRLLREPSGLRTPESRGCPNITRGLHSALKITDSVSSHQQSAPPAETSPAEASGVPARPPAGSLIQTKLLANPHHRDAPNFFYQVSSHWVFKHHPRLQDDNHKKGFFF</sequence>
<comment type="caution">
    <text evidence="2">The sequence shown here is derived from an EMBL/GenBank/DDBJ whole genome shotgun (WGS) entry which is preliminary data.</text>
</comment>
<evidence type="ECO:0000313" key="2">
    <source>
        <dbReference type="EMBL" id="KAJ8288930.1"/>
    </source>
</evidence>
<dbReference type="OrthoDB" id="8813781at2759"/>
<dbReference type="AlphaFoldDB" id="A0A9Q1I9F9"/>
<feature type="compositionally biased region" description="Low complexity" evidence="1">
    <location>
        <begin position="185"/>
        <end position="197"/>
    </location>
</feature>
<dbReference type="Proteomes" id="UP001152803">
    <property type="component" value="Unassembled WGS sequence"/>
</dbReference>
<gene>
    <name evidence="2" type="ORF">COCON_G00015890</name>
</gene>
<evidence type="ECO:0000313" key="3">
    <source>
        <dbReference type="Proteomes" id="UP001152803"/>
    </source>
</evidence>
<accession>A0A9Q1I9F9</accession>
<reference evidence="2" key="1">
    <citation type="journal article" date="2023" name="Science">
        <title>Genome structures resolve the early diversification of teleost fishes.</title>
        <authorList>
            <person name="Parey E."/>
            <person name="Louis A."/>
            <person name="Montfort J."/>
            <person name="Bouchez O."/>
            <person name="Roques C."/>
            <person name="Iampietro C."/>
            <person name="Lluch J."/>
            <person name="Castinel A."/>
            <person name="Donnadieu C."/>
            <person name="Desvignes T."/>
            <person name="Floi Bucao C."/>
            <person name="Jouanno E."/>
            <person name="Wen M."/>
            <person name="Mejri S."/>
            <person name="Dirks R."/>
            <person name="Jansen H."/>
            <person name="Henkel C."/>
            <person name="Chen W.J."/>
            <person name="Zahm M."/>
            <person name="Cabau C."/>
            <person name="Klopp C."/>
            <person name="Thompson A.W."/>
            <person name="Robinson-Rechavi M."/>
            <person name="Braasch I."/>
            <person name="Lecointre G."/>
            <person name="Bobe J."/>
            <person name="Postlethwait J.H."/>
            <person name="Berthelot C."/>
            <person name="Roest Crollius H."/>
            <person name="Guiguen Y."/>
        </authorList>
    </citation>
    <scope>NUCLEOTIDE SEQUENCE</scope>
    <source>
        <strain evidence="2">Concon-B</strain>
    </source>
</reference>
<feature type="compositionally biased region" description="Polar residues" evidence="1">
    <location>
        <begin position="58"/>
        <end position="79"/>
    </location>
</feature>
<protein>
    <submittedName>
        <fullName evidence="2">Uncharacterized protein</fullName>
    </submittedName>
</protein>
<evidence type="ECO:0000256" key="1">
    <source>
        <dbReference type="SAM" id="MobiDB-lite"/>
    </source>
</evidence>
<feature type="region of interest" description="Disordered" evidence="1">
    <location>
        <begin position="55"/>
        <end position="79"/>
    </location>
</feature>
<proteinExistence type="predicted"/>
<name>A0A9Q1I9F9_CONCO</name>
<dbReference type="EMBL" id="JAFJMO010000001">
    <property type="protein sequence ID" value="KAJ8288930.1"/>
    <property type="molecule type" value="Genomic_DNA"/>
</dbReference>
<organism evidence="2 3">
    <name type="scientific">Conger conger</name>
    <name type="common">Conger eel</name>
    <name type="synonym">Muraena conger</name>
    <dbReference type="NCBI Taxonomy" id="82655"/>
    <lineage>
        <taxon>Eukaryota</taxon>
        <taxon>Metazoa</taxon>
        <taxon>Chordata</taxon>
        <taxon>Craniata</taxon>
        <taxon>Vertebrata</taxon>
        <taxon>Euteleostomi</taxon>
        <taxon>Actinopterygii</taxon>
        <taxon>Neopterygii</taxon>
        <taxon>Teleostei</taxon>
        <taxon>Anguilliformes</taxon>
        <taxon>Congridae</taxon>
        <taxon>Conger</taxon>
    </lineage>
</organism>